<dbReference type="InterPro" id="IPR045229">
    <property type="entry name" value="TPP_enz"/>
</dbReference>
<evidence type="ECO:0000313" key="6">
    <source>
        <dbReference type="Proteomes" id="UP001324287"/>
    </source>
</evidence>
<dbReference type="EMBL" id="CP141261">
    <property type="protein sequence ID" value="WRL65101.1"/>
    <property type="molecule type" value="Genomic_DNA"/>
</dbReference>
<dbReference type="Pfam" id="PF00205">
    <property type="entry name" value="TPP_enzyme_M"/>
    <property type="match status" value="1"/>
</dbReference>
<dbReference type="Gene3D" id="3.40.50.970">
    <property type="match status" value="1"/>
</dbReference>
<dbReference type="SUPFAM" id="SSF52467">
    <property type="entry name" value="DHS-like NAD/FAD-binding domain"/>
    <property type="match status" value="1"/>
</dbReference>
<comment type="similarity">
    <text evidence="1">Belongs to the TPP enzyme family.</text>
</comment>
<evidence type="ECO:0000313" key="5">
    <source>
        <dbReference type="EMBL" id="WRL65101.1"/>
    </source>
</evidence>
<dbReference type="Pfam" id="PF02775">
    <property type="entry name" value="TPP_enzyme_C"/>
    <property type="match status" value="1"/>
</dbReference>
<protein>
    <submittedName>
        <fullName evidence="5">Thiamine pyrophosphate-dependent enzyme</fullName>
    </submittedName>
</protein>
<sequence>MGAVAERIHSPETAVRDIARAVTIAVTQRRTVVFSMPLDFQRAEVGARQLAELERLEPPSVPALPAAAPSAVAQLADLLERAERPVIVGGRGAAGAVPEIRRLAELTGALLTTSAVGRGLFHDDPWHLDVMGGFSTDGAAELISGADVLVAFGAALNRWTTRDGTFLRNPTVAQVDDTPAAFGFHYPVDLEVLGDSALTAKAVADLLEERGTARRVGYRTDDVAEKVAASLNWSDQEFDDRSEPVDPAQPGSGRIDPRALTNAIDALVPMDRVVVPDGGNFNAYPAMHLRVPDNRGYCLPLAFQSIGLALASAVGSAVATPGRVVVAGIGDGGFMMSLVELDTAVRLSLPLVVVVYDDNAYSAEVHHFVHETDRLETVVFPDTDLAAIARGFGCEGIVVRSVEDLEPLRDWLEGRRPAPSSSTPRSRSSRPGCSRTASPSTSESSADRPPGDGDLAAPALPRTAGGYTASEPEGDVVGLTVRATSSPRAGSSSTEIRWVGRATLMAAMGCGPVTKKGAAAARISGLRSPRFRA</sequence>
<evidence type="ECO:0000256" key="2">
    <source>
        <dbReference type="SAM" id="MobiDB-lite"/>
    </source>
</evidence>
<feature type="region of interest" description="Disordered" evidence="2">
    <location>
        <begin position="412"/>
        <end position="476"/>
    </location>
</feature>
<accession>A0ABZ1B5X4</accession>
<evidence type="ECO:0000256" key="1">
    <source>
        <dbReference type="ARBA" id="ARBA00007812"/>
    </source>
</evidence>
<gene>
    <name evidence="5" type="ORF">U6N30_05280</name>
</gene>
<dbReference type="PANTHER" id="PTHR18968:SF13">
    <property type="entry name" value="ACETOLACTATE SYNTHASE CATALYTIC SUBUNIT, MITOCHONDRIAL"/>
    <property type="match status" value="1"/>
</dbReference>
<dbReference type="InterPro" id="IPR029035">
    <property type="entry name" value="DHS-like_NAD/FAD-binding_dom"/>
</dbReference>
<dbReference type="InterPro" id="IPR011766">
    <property type="entry name" value="TPP_enzyme_TPP-bd"/>
</dbReference>
<feature type="domain" description="Thiamine pyrophosphate enzyme TPP-binding" evidence="4">
    <location>
        <begin position="277"/>
        <end position="408"/>
    </location>
</feature>
<dbReference type="PANTHER" id="PTHR18968">
    <property type="entry name" value="THIAMINE PYROPHOSPHATE ENZYMES"/>
    <property type="match status" value="1"/>
</dbReference>
<proteinExistence type="inferred from homology"/>
<dbReference type="InterPro" id="IPR012000">
    <property type="entry name" value="Thiamin_PyroP_enz_cen_dom"/>
</dbReference>
<feature type="region of interest" description="Disordered" evidence="2">
    <location>
        <begin position="235"/>
        <end position="256"/>
    </location>
</feature>
<evidence type="ECO:0000259" key="4">
    <source>
        <dbReference type="Pfam" id="PF02775"/>
    </source>
</evidence>
<dbReference type="SUPFAM" id="SSF52518">
    <property type="entry name" value="Thiamin diphosphate-binding fold (THDP-binding)"/>
    <property type="match status" value="1"/>
</dbReference>
<feature type="compositionally biased region" description="Low complexity" evidence="2">
    <location>
        <begin position="417"/>
        <end position="444"/>
    </location>
</feature>
<dbReference type="Gene3D" id="3.40.50.1220">
    <property type="entry name" value="TPP-binding domain"/>
    <property type="match status" value="1"/>
</dbReference>
<evidence type="ECO:0000259" key="3">
    <source>
        <dbReference type="Pfam" id="PF00205"/>
    </source>
</evidence>
<dbReference type="CDD" id="cd00568">
    <property type="entry name" value="TPP_enzymes"/>
    <property type="match status" value="1"/>
</dbReference>
<reference evidence="5 6" key="1">
    <citation type="submission" date="2023-12" db="EMBL/GenBank/DDBJ databases">
        <title>Blastococcus brunescens sp. nov., an actonobacterium isolated from sandstone collected in sahara desert.</title>
        <authorList>
            <person name="Gtari M."/>
            <person name="Ghodhbane F."/>
        </authorList>
    </citation>
    <scope>NUCLEOTIDE SEQUENCE [LARGE SCALE GENOMIC DNA]</scope>
    <source>
        <strain evidence="5 6">BMG 8361</strain>
    </source>
</reference>
<organism evidence="5 6">
    <name type="scientific">Blastococcus brunescens</name>
    <dbReference type="NCBI Taxonomy" id="1564165"/>
    <lineage>
        <taxon>Bacteria</taxon>
        <taxon>Bacillati</taxon>
        <taxon>Actinomycetota</taxon>
        <taxon>Actinomycetes</taxon>
        <taxon>Geodermatophilales</taxon>
        <taxon>Geodermatophilaceae</taxon>
        <taxon>Blastococcus</taxon>
    </lineage>
</organism>
<dbReference type="Proteomes" id="UP001324287">
    <property type="component" value="Chromosome"/>
</dbReference>
<keyword evidence="6" id="KW-1185">Reference proteome</keyword>
<name>A0ABZ1B5X4_9ACTN</name>
<feature type="domain" description="Thiamine pyrophosphate enzyme central" evidence="3">
    <location>
        <begin position="72"/>
        <end position="202"/>
    </location>
</feature>
<dbReference type="InterPro" id="IPR029061">
    <property type="entry name" value="THDP-binding"/>
</dbReference>